<name>A0AAD9W9S7_PHOAM</name>
<dbReference type="Pfam" id="PF17233">
    <property type="entry name" value="DUF5308"/>
    <property type="match status" value="1"/>
</dbReference>
<feature type="region of interest" description="Disordered" evidence="1">
    <location>
        <begin position="1"/>
        <end position="95"/>
    </location>
</feature>
<organism evidence="2 3">
    <name type="scientific">Phomopsis amygdali</name>
    <name type="common">Fusicoccum amygdali</name>
    <dbReference type="NCBI Taxonomy" id="1214568"/>
    <lineage>
        <taxon>Eukaryota</taxon>
        <taxon>Fungi</taxon>
        <taxon>Dikarya</taxon>
        <taxon>Ascomycota</taxon>
        <taxon>Pezizomycotina</taxon>
        <taxon>Sordariomycetes</taxon>
        <taxon>Sordariomycetidae</taxon>
        <taxon>Diaporthales</taxon>
        <taxon>Diaporthaceae</taxon>
        <taxon>Diaporthe</taxon>
    </lineage>
</organism>
<evidence type="ECO:0000313" key="3">
    <source>
        <dbReference type="Proteomes" id="UP001265746"/>
    </source>
</evidence>
<feature type="compositionally biased region" description="Low complexity" evidence="1">
    <location>
        <begin position="56"/>
        <end position="95"/>
    </location>
</feature>
<dbReference type="InterPro" id="IPR035186">
    <property type="entry name" value="DUF5308"/>
</dbReference>
<protein>
    <submittedName>
        <fullName evidence="2">Uncharacterized protein</fullName>
    </submittedName>
</protein>
<feature type="compositionally biased region" description="Low complexity" evidence="1">
    <location>
        <begin position="185"/>
        <end position="203"/>
    </location>
</feature>
<evidence type="ECO:0000313" key="2">
    <source>
        <dbReference type="EMBL" id="KAK2616095.1"/>
    </source>
</evidence>
<sequence>MASLPSQHPSLALHMTDRATTPLISSSSSSSSSSSQSQAQQQQQHQPPHQKHTKRPTTFSTSPPSTPSSPTSTTSSSPSTIDEPPSPASQQASALTSLSATALLSYDAAKRLDRGAPLRTMVEYADGGPVVLHSYMCPMGLALGVPGRNLSSASLHTAGGAAGGSPAGSVNGGDDDDDGGGGRGSEAAAAASSRAGSGGAARESSGEQQHRSRSTGRGTGTAATPTRPLSFALDPAAAGGGDDEGIDPSDPPMLTSTVVAPRAEDLREARRATARLERVARVFQSEWIATGRGGGGGNLR</sequence>
<dbReference type="AlphaFoldDB" id="A0AAD9W9S7"/>
<feature type="compositionally biased region" description="Low complexity" evidence="1">
    <location>
        <begin position="220"/>
        <end position="237"/>
    </location>
</feature>
<keyword evidence="3" id="KW-1185">Reference proteome</keyword>
<feature type="region of interest" description="Disordered" evidence="1">
    <location>
        <begin position="157"/>
        <end position="256"/>
    </location>
</feature>
<proteinExistence type="predicted"/>
<feature type="compositionally biased region" description="Low complexity" evidence="1">
    <location>
        <begin position="25"/>
        <end position="44"/>
    </location>
</feature>
<gene>
    <name evidence="2" type="ORF">N8I77_002804</name>
</gene>
<comment type="caution">
    <text evidence="2">The sequence shown here is derived from an EMBL/GenBank/DDBJ whole genome shotgun (WGS) entry which is preliminary data.</text>
</comment>
<dbReference type="EMBL" id="JAUJFL010000001">
    <property type="protein sequence ID" value="KAK2616095.1"/>
    <property type="molecule type" value="Genomic_DNA"/>
</dbReference>
<dbReference type="Proteomes" id="UP001265746">
    <property type="component" value="Unassembled WGS sequence"/>
</dbReference>
<evidence type="ECO:0000256" key="1">
    <source>
        <dbReference type="SAM" id="MobiDB-lite"/>
    </source>
</evidence>
<reference evidence="2" key="1">
    <citation type="submission" date="2023-06" db="EMBL/GenBank/DDBJ databases">
        <authorList>
            <person name="Noh H."/>
        </authorList>
    </citation>
    <scope>NUCLEOTIDE SEQUENCE</scope>
    <source>
        <strain evidence="2">DUCC20226</strain>
    </source>
</reference>
<accession>A0AAD9W9S7</accession>